<dbReference type="PROSITE" id="PS01242">
    <property type="entry name" value="ZF_FPG_1"/>
    <property type="match status" value="1"/>
</dbReference>
<dbReference type="InterPro" id="IPR010979">
    <property type="entry name" value="Ribosomal_uS13-like_H2TH"/>
</dbReference>
<dbReference type="HAMAP" id="MF_00103">
    <property type="entry name" value="Fapy_DNA_glycosyl"/>
    <property type="match status" value="1"/>
</dbReference>
<evidence type="ECO:0000259" key="17">
    <source>
        <dbReference type="PROSITE" id="PS51068"/>
    </source>
</evidence>
<dbReference type="NCBIfam" id="NF002211">
    <property type="entry name" value="PRK01103.1"/>
    <property type="match status" value="1"/>
</dbReference>
<comment type="subunit">
    <text evidence="3 15">Monomer.</text>
</comment>
<dbReference type="OrthoDB" id="9800855at2"/>
<evidence type="ECO:0000313" key="18">
    <source>
        <dbReference type="EMBL" id="PXX80787.1"/>
    </source>
</evidence>
<dbReference type="FunFam" id="3.20.190.10:FF:000001">
    <property type="entry name" value="Formamidopyrimidine-DNA glycosylase"/>
    <property type="match status" value="1"/>
</dbReference>
<dbReference type="AlphaFoldDB" id="A0A318LGK4"/>
<evidence type="ECO:0000256" key="9">
    <source>
        <dbReference type="ARBA" id="ARBA00023125"/>
    </source>
</evidence>
<evidence type="ECO:0000259" key="16">
    <source>
        <dbReference type="PROSITE" id="PS51066"/>
    </source>
</evidence>
<dbReference type="InterPro" id="IPR020629">
    <property type="entry name" value="FPG_Glyclase"/>
</dbReference>
<feature type="binding site" evidence="15">
    <location>
        <position position="92"/>
    </location>
    <ligand>
        <name>DNA</name>
        <dbReference type="ChEBI" id="CHEBI:16991"/>
    </ligand>
</feature>
<keyword evidence="12 15" id="KW-0511">Multifunctional enzyme</keyword>
<dbReference type="InterPro" id="IPR010663">
    <property type="entry name" value="Znf_FPG/IleRS"/>
</dbReference>
<comment type="similarity">
    <text evidence="2 15">Belongs to the FPG family.</text>
</comment>
<keyword evidence="10 15" id="KW-0234">DNA repair</keyword>
<evidence type="ECO:0000256" key="3">
    <source>
        <dbReference type="ARBA" id="ARBA00011245"/>
    </source>
</evidence>
<dbReference type="RefSeq" id="WP_110389821.1">
    <property type="nucleotide sequence ID" value="NZ_QJKI01000003.1"/>
</dbReference>
<dbReference type="CDD" id="cd08966">
    <property type="entry name" value="EcFpg-like_N"/>
    <property type="match status" value="1"/>
</dbReference>
<evidence type="ECO:0000256" key="7">
    <source>
        <dbReference type="ARBA" id="ARBA00022801"/>
    </source>
</evidence>
<evidence type="ECO:0000256" key="1">
    <source>
        <dbReference type="ARBA" id="ARBA00001668"/>
    </source>
</evidence>
<dbReference type="GO" id="GO:0008270">
    <property type="term" value="F:zinc ion binding"/>
    <property type="evidence" value="ECO:0007669"/>
    <property type="project" value="UniProtKB-UniRule"/>
</dbReference>
<dbReference type="Gene3D" id="1.10.8.50">
    <property type="match status" value="1"/>
</dbReference>
<feature type="active site" description="Proton donor" evidence="15">
    <location>
        <position position="3"/>
    </location>
</feature>
<dbReference type="EMBL" id="QJKI01000003">
    <property type="protein sequence ID" value="PXX80787.1"/>
    <property type="molecule type" value="Genomic_DNA"/>
</dbReference>
<evidence type="ECO:0000256" key="10">
    <source>
        <dbReference type="ARBA" id="ARBA00023204"/>
    </source>
</evidence>
<feature type="active site" description="Proton donor; for beta-elimination activity" evidence="15">
    <location>
        <position position="58"/>
    </location>
</feature>
<dbReference type="GO" id="GO:0140078">
    <property type="term" value="F:class I DNA-(apurinic or apyrimidinic site) endonuclease activity"/>
    <property type="evidence" value="ECO:0007669"/>
    <property type="project" value="UniProtKB-EC"/>
</dbReference>
<dbReference type="InterPro" id="IPR015886">
    <property type="entry name" value="H2TH_FPG"/>
</dbReference>
<evidence type="ECO:0000256" key="11">
    <source>
        <dbReference type="ARBA" id="ARBA00023239"/>
    </source>
</evidence>
<feature type="binding site" evidence="15">
    <location>
        <position position="152"/>
    </location>
    <ligand>
        <name>DNA</name>
        <dbReference type="ChEBI" id="CHEBI:16991"/>
    </ligand>
</feature>
<evidence type="ECO:0000256" key="8">
    <source>
        <dbReference type="ARBA" id="ARBA00022833"/>
    </source>
</evidence>
<evidence type="ECO:0000256" key="13">
    <source>
        <dbReference type="ARBA" id="ARBA00023295"/>
    </source>
</evidence>
<dbReference type="SUPFAM" id="SSF57716">
    <property type="entry name" value="Glucocorticoid receptor-like (DNA-binding domain)"/>
    <property type="match status" value="1"/>
</dbReference>
<dbReference type="SMART" id="SM01232">
    <property type="entry name" value="H2TH"/>
    <property type="match status" value="1"/>
</dbReference>
<evidence type="ECO:0000256" key="4">
    <source>
        <dbReference type="ARBA" id="ARBA00022723"/>
    </source>
</evidence>
<gene>
    <name evidence="15" type="primary">mutM</name>
    <name evidence="15" type="synonym">fpg</name>
    <name evidence="18" type="ORF">DFR34_103129</name>
</gene>
<accession>A0A318LGK4</accession>
<dbReference type="FunFam" id="1.10.8.50:FF:000003">
    <property type="entry name" value="Formamidopyrimidine-DNA glycosylase"/>
    <property type="match status" value="1"/>
</dbReference>
<comment type="caution">
    <text evidence="18">The sequence shown here is derived from an EMBL/GenBank/DDBJ whole genome shotgun (WGS) entry which is preliminary data.</text>
</comment>
<dbReference type="PROSITE" id="PS51066">
    <property type="entry name" value="ZF_FPG_2"/>
    <property type="match status" value="1"/>
</dbReference>
<reference evidence="18 19" key="1">
    <citation type="submission" date="2018-05" db="EMBL/GenBank/DDBJ databases">
        <title>Genomic Encyclopedia of Type Strains, Phase IV (KMG-IV): sequencing the most valuable type-strain genomes for metagenomic binning, comparative biology and taxonomic classification.</title>
        <authorList>
            <person name="Goeker M."/>
        </authorList>
    </citation>
    <scope>NUCLEOTIDE SEQUENCE [LARGE SCALE GENOMIC DNA]</scope>
    <source>
        <strain evidence="18 19">DSM 29661</strain>
    </source>
</reference>
<keyword evidence="5 15" id="KW-0227">DNA damage</keyword>
<dbReference type="Gene3D" id="3.20.190.10">
    <property type="entry name" value="MutM-like, N-terminal"/>
    <property type="match status" value="1"/>
</dbReference>
<keyword evidence="9 15" id="KW-0238">DNA-binding</keyword>
<protein>
    <recommendedName>
        <fullName evidence="15">Formamidopyrimidine-DNA glycosylase</fullName>
        <shortName evidence="15">Fapy-DNA glycosylase</shortName>
        <ecNumber evidence="15">3.2.2.23</ecNumber>
    </recommendedName>
    <alternativeName>
        <fullName evidence="15">DNA-(apurinic or apyrimidinic site) lyase MutM</fullName>
        <shortName evidence="15">AP lyase MutM</shortName>
        <ecNumber evidence="15">4.2.99.18</ecNumber>
    </alternativeName>
</protein>
<dbReference type="Pfam" id="PF06827">
    <property type="entry name" value="zf-FPG_IleRS"/>
    <property type="match status" value="1"/>
</dbReference>
<dbReference type="InterPro" id="IPR035937">
    <property type="entry name" value="FPG_N"/>
</dbReference>
<keyword evidence="11 15" id="KW-0456">Lyase</keyword>
<keyword evidence="19" id="KW-1185">Reference proteome</keyword>
<feature type="domain" description="FPG-type" evidence="16">
    <location>
        <begin position="237"/>
        <end position="271"/>
    </location>
</feature>
<proteinExistence type="inferred from homology"/>
<comment type="function">
    <text evidence="15">Involved in base excision repair of DNA damaged by oxidation or by mutagenic agents. Acts as DNA glycosylase that recognizes and removes damaged bases. Has a preference for oxidized purines, such as 7,8-dihydro-8-oxoguanine (8-oxoG). Has AP (apurinic/apyrimidinic) lyase activity and introduces nicks in the DNA strand. Cleaves the DNA backbone by beta-delta elimination to generate a single-strand break at the site of the removed base with both 3'- and 5'-phosphates.</text>
</comment>
<evidence type="ECO:0000256" key="14">
    <source>
        <dbReference type="ARBA" id="ARBA00044632"/>
    </source>
</evidence>
<dbReference type="Pfam" id="PF06831">
    <property type="entry name" value="H2TH"/>
    <property type="match status" value="1"/>
</dbReference>
<dbReference type="InterPro" id="IPR012319">
    <property type="entry name" value="FPG_cat"/>
</dbReference>
<dbReference type="SMART" id="SM00898">
    <property type="entry name" value="Fapy_DNA_glyco"/>
    <property type="match status" value="1"/>
</dbReference>
<dbReference type="PANTHER" id="PTHR22993:SF9">
    <property type="entry name" value="FORMAMIDOPYRIMIDINE-DNA GLYCOSYLASE"/>
    <property type="match status" value="1"/>
</dbReference>
<name>A0A318LGK4_9NEIS</name>
<dbReference type="EC" id="4.2.99.18" evidence="15"/>
<dbReference type="InterPro" id="IPR000214">
    <property type="entry name" value="Znf_DNA_glyclase/AP_lyase"/>
</dbReference>
<dbReference type="Proteomes" id="UP000247555">
    <property type="component" value="Unassembled WGS sequence"/>
</dbReference>
<dbReference type="PANTHER" id="PTHR22993">
    <property type="entry name" value="FORMAMIDOPYRIMIDINE-DNA GLYCOSYLASE"/>
    <property type="match status" value="1"/>
</dbReference>
<evidence type="ECO:0000256" key="2">
    <source>
        <dbReference type="ARBA" id="ARBA00009409"/>
    </source>
</evidence>
<feature type="domain" description="Formamidopyrimidine-DNA glycosylase catalytic" evidence="17">
    <location>
        <begin position="2"/>
        <end position="113"/>
    </location>
</feature>
<dbReference type="GO" id="GO:0003684">
    <property type="term" value="F:damaged DNA binding"/>
    <property type="evidence" value="ECO:0007669"/>
    <property type="project" value="InterPro"/>
</dbReference>
<dbReference type="GO" id="GO:0006284">
    <property type="term" value="P:base-excision repair"/>
    <property type="evidence" value="ECO:0007669"/>
    <property type="project" value="InterPro"/>
</dbReference>
<dbReference type="EC" id="3.2.2.23" evidence="15"/>
<evidence type="ECO:0000256" key="6">
    <source>
        <dbReference type="ARBA" id="ARBA00022771"/>
    </source>
</evidence>
<dbReference type="SUPFAM" id="SSF81624">
    <property type="entry name" value="N-terminal domain of MutM-like DNA repair proteins"/>
    <property type="match status" value="1"/>
</dbReference>
<sequence length="271" mass="29959">MPELPEVETTRRGVAPLLTGRAFTGAVLRQPRLRWPIDPELAERLTGRRVRQVARRAKYLLIELDDGATLIIHLGMSGSLRHLPADTPPERHDHVDLLLGEHCLRYRDPRRFGAILYCPGPVELHPLLVKLGPEPLSDDFDGEVLFAACRGKIAPIKTVLMDNHVVVGVGNIYANEALFAAGVRPTRPAGQVSREECQRLAAAIRATLLRAIEAGGSTLRDFTDAIGKPGYFQQHYAVYGRDGLPCHACATLVQHTRLGQRSSFYCPHCQT</sequence>
<feature type="active site" description="Schiff-base intermediate with DNA" evidence="15">
    <location>
        <position position="2"/>
    </location>
</feature>
<dbReference type="Pfam" id="PF01149">
    <property type="entry name" value="Fapy_DNA_glyco"/>
    <property type="match status" value="1"/>
</dbReference>
<dbReference type="SUPFAM" id="SSF46946">
    <property type="entry name" value="S13-like H2TH domain"/>
    <property type="match status" value="1"/>
</dbReference>
<dbReference type="PROSITE" id="PS51068">
    <property type="entry name" value="FPG_CAT"/>
    <property type="match status" value="1"/>
</dbReference>
<evidence type="ECO:0000256" key="5">
    <source>
        <dbReference type="ARBA" id="ARBA00022763"/>
    </source>
</evidence>
<evidence type="ECO:0000313" key="19">
    <source>
        <dbReference type="Proteomes" id="UP000247555"/>
    </source>
</evidence>
<dbReference type="GO" id="GO:0034039">
    <property type="term" value="F:8-oxo-7,8-dihydroguanine DNA N-glycosylase activity"/>
    <property type="evidence" value="ECO:0007669"/>
    <property type="project" value="TreeGrafter"/>
</dbReference>
<keyword evidence="13 15" id="KW-0326">Glycosidase</keyword>
<dbReference type="NCBIfam" id="TIGR00577">
    <property type="entry name" value="fpg"/>
    <property type="match status" value="1"/>
</dbReference>
<dbReference type="InterPro" id="IPR015887">
    <property type="entry name" value="DNA_glyclase_Znf_dom_DNA_BS"/>
</dbReference>
<keyword evidence="6 15" id="KW-0863">Zinc-finger</keyword>
<keyword evidence="7 15" id="KW-0378">Hydrolase</keyword>
<keyword evidence="8 15" id="KW-0862">Zinc</keyword>
<evidence type="ECO:0000256" key="15">
    <source>
        <dbReference type="HAMAP-Rule" id="MF_00103"/>
    </source>
</evidence>
<comment type="cofactor">
    <cofactor evidence="15">
        <name>Zn(2+)</name>
        <dbReference type="ChEBI" id="CHEBI:29105"/>
    </cofactor>
    <text evidence="15">Binds 1 zinc ion per subunit.</text>
</comment>
<feature type="binding site" evidence="15">
    <location>
        <position position="110"/>
    </location>
    <ligand>
        <name>DNA</name>
        <dbReference type="ChEBI" id="CHEBI:16991"/>
    </ligand>
</feature>
<organism evidence="18 19">
    <name type="scientific">Rivihabitans pingtungensis</name>
    <dbReference type="NCBI Taxonomy" id="1054498"/>
    <lineage>
        <taxon>Bacteria</taxon>
        <taxon>Pseudomonadati</taxon>
        <taxon>Pseudomonadota</taxon>
        <taxon>Betaproteobacteria</taxon>
        <taxon>Neisseriales</taxon>
        <taxon>Aquaspirillaceae</taxon>
        <taxon>Rivihabitans</taxon>
    </lineage>
</organism>
<evidence type="ECO:0000256" key="12">
    <source>
        <dbReference type="ARBA" id="ARBA00023268"/>
    </source>
</evidence>
<comment type="catalytic activity">
    <reaction evidence="1 15">
        <text>Hydrolysis of DNA containing ring-opened 7-methylguanine residues, releasing 2,6-diamino-4-hydroxy-5-(N-methyl)formamidopyrimidine.</text>
        <dbReference type="EC" id="3.2.2.23"/>
    </reaction>
</comment>
<feature type="active site" description="Proton donor; for delta-elimination activity" evidence="15">
    <location>
        <position position="261"/>
    </location>
</feature>
<keyword evidence="4 15" id="KW-0479">Metal-binding</keyword>
<comment type="catalytic activity">
    <reaction evidence="14 15">
        <text>2'-deoxyribonucleotide-(2'-deoxyribose 5'-phosphate)-2'-deoxyribonucleotide-DNA = a 3'-end 2'-deoxyribonucleotide-(2,3-dehydro-2,3-deoxyribose 5'-phosphate)-DNA + a 5'-end 5'-phospho-2'-deoxyribonucleoside-DNA + H(+)</text>
        <dbReference type="Rhea" id="RHEA:66592"/>
        <dbReference type="Rhea" id="RHEA-COMP:13180"/>
        <dbReference type="Rhea" id="RHEA-COMP:16897"/>
        <dbReference type="Rhea" id="RHEA-COMP:17067"/>
        <dbReference type="ChEBI" id="CHEBI:15378"/>
        <dbReference type="ChEBI" id="CHEBI:136412"/>
        <dbReference type="ChEBI" id="CHEBI:157695"/>
        <dbReference type="ChEBI" id="CHEBI:167181"/>
        <dbReference type="EC" id="4.2.99.18"/>
    </reaction>
</comment>